<dbReference type="EMBL" id="JAUJEA010000004">
    <property type="protein sequence ID" value="MDN5202234.1"/>
    <property type="molecule type" value="Genomic_DNA"/>
</dbReference>
<evidence type="ECO:0000313" key="1">
    <source>
        <dbReference type="EMBL" id="MDN5202234.1"/>
    </source>
</evidence>
<dbReference type="Proteomes" id="UP001172082">
    <property type="component" value="Unassembled WGS sequence"/>
</dbReference>
<proteinExistence type="predicted"/>
<keyword evidence="2" id="KW-1185">Reference proteome</keyword>
<reference evidence="1" key="1">
    <citation type="submission" date="2023-06" db="EMBL/GenBank/DDBJ databases">
        <title>Genomic of Parafulvivirga corallium.</title>
        <authorList>
            <person name="Wang G."/>
        </authorList>
    </citation>
    <scope>NUCLEOTIDE SEQUENCE</scope>
    <source>
        <strain evidence="1">BMA10</strain>
    </source>
</reference>
<dbReference type="InterPro" id="IPR019619">
    <property type="entry name" value="DUF2490"/>
</dbReference>
<protein>
    <submittedName>
        <fullName evidence="1">DUF2490 domain-containing protein</fullName>
    </submittedName>
</protein>
<evidence type="ECO:0000313" key="2">
    <source>
        <dbReference type="Proteomes" id="UP001172082"/>
    </source>
</evidence>
<comment type="caution">
    <text evidence="1">The sequence shown here is derived from an EMBL/GenBank/DDBJ whole genome shotgun (WGS) entry which is preliminary data.</text>
</comment>
<sequence length="234" mass="27881">MTNCEKNALVIGIDIILVLSLLSCSNVSYGQNLDTRLWTGIELEWDISEKIDIGVDVQNRLENNLNAFDKMFIEPSLNYSLHRNWRIGFSYRFIYAQDKNYRKKFEQRISVLLGYKKEVFEDLMIRTRTAVQYDSDSFLQEWRERNDEIIIRNRLKIEYDLFGVPITPFISYEFFLFVRDGTGVFTDQWRVTAGLIYRYSKKSGIKLSYAFNNEIFDNRRRDANIFSIQYNLKL</sequence>
<dbReference type="Pfam" id="PF10677">
    <property type="entry name" value="DUF2490"/>
    <property type="match status" value="1"/>
</dbReference>
<name>A0ABT8KND0_9BACT</name>
<gene>
    <name evidence="1" type="ORF">QQ008_12690</name>
</gene>
<dbReference type="RefSeq" id="WP_346752260.1">
    <property type="nucleotide sequence ID" value="NZ_JAUJEA010000004.1"/>
</dbReference>
<organism evidence="1 2">
    <name type="scientific">Splendidivirga corallicola</name>
    <dbReference type="NCBI Taxonomy" id="3051826"/>
    <lineage>
        <taxon>Bacteria</taxon>
        <taxon>Pseudomonadati</taxon>
        <taxon>Bacteroidota</taxon>
        <taxon>Cytophagia</taxon>
        <taxon>Cytophagales</taxon>
        <taxon>Splendidivirgaceae</taxon>
        <taxon>Splendidivirga</taxon>
    </lineage>
</organism>
<accession>A0ABT8KND0</accession>